<gene>
    <name evidence="1" type="ORF">NM688_g5856</name>
</gene>
<protein>
    <submittedName>
        <fullName evidence="1">Uncharacterized protein</fullName>
    </submittedName>
</protein>
<accession>A0ACC1SNV1</accession>
<sequence>MIFKRLTLRNRDDADTLLGFLRCPASVISGYINTLELELSVTSYPYRPWIHTVCEVILRRLARKPHLELMIIGPLPSNKVMKGVHEMLPRSYPCFSSELRELCLDRIQFKSFGHLMGTIGEMPALTWVYLEKVTWDRSQDEEFRPPPARRARFQQQPKYAMRECTDDAAAVVFLQLLLICPGSDRVDELDADRLYRIISHVTRGRESVNYVRDKNLGPDTFMIIVQQLSYQPGYLHFHVFLTPHVEGQPRHIRAIASNSTEWLQFTHVDWTEVDNLVASLSALETLLLVFENEREVLPVHRDIIAQKMAHFRDSHKLKYALNFGSSFYRTCQWAQVACADDATITEIGPRYEGDYEWKQLV</sequence>
<proteinExistence type="predicted"/>
<name>A0ACC1SNV1_9APHY</name>
<evidence type="ECO:0000313" key="1">
    <source>
        <dbReference type="EMBL" id="KAJ3543431.1"/>
    </source>
</evidence>
<organism evidence="1 2">
    <name type="scientific">Phlebia brevispora</name>
    <dbReference type="NCBI Taxonomy" id="194682"/>
    <lineage>
        <taxon>Eukaryota</taxon>
        <taxon>Fungi</taxon>
        <taxon>Dikarya</taxon>
        <taxon>Basidiomycota</taxon>
        <taxon>Agaricomycotina</taxon>
        <taxon>Agaricomycetes</taxon>
        <taxon>Polyporales</taxon>
        <taxon>Meruliaceae</taxon>
        <taxon>Phlebia</taxon>
    </lineage>
</organism>
<dbReference type="EMBL" id="JANHOG010001127">
    <property type="protein sequence ID" value="KAJ3543431.1"/>
    <property type="molecule type" value="Genomic_DNA"/>
</dbReference>
<evidence type="ECO:0000313" key="2">
    <source>
        <dbReference type="Proteomes" id="UP001148662"/>
    </source>
</evidence>
<dbReference type="Proteomes" id="UP001148662">
    <property type="component" value="Unassembled WGS sequence"/>
</dbReference>
<keyword evidence="2" id="KW-1185">Reference proteome</keyword>
<comment type="caution">
    <text evidence="1">The sequence shown here is derived from an EMBL/GenBank/DDBJ whole genome shotgun (WGS) entry which is preliminary data.</text>
</comment>
<reference evidence="1" key="1">
    <citation type="submission" date="2022-07" db="EMBL/GenBank/DDBJ databases">
        <title>Genome Sequence of Phlebia brevispora.</title>
        <authorList>
            <person name="Buettner E."/>
        </authorList>
    </citation>
    <scope>NUCLEOTIDE SEQUENCE</scope>
    <source>
        <strain evidence="1">MPL23</strain>
    </source>
</reference>